<sequence length="63" mass="7219">MCPPNVAHVNLAYASLPCWSSCRKAEVSDRNEMLWNSGDLLHQGKMLRCSEDNRLRSTRILIM</sequence>
<dbReference type="EMBL" id="CM009292">
    <property type="protein sequence ID" value="RQO87899.1"/>
    <property type="molecule type" value="Genomic_DNA"/>
</dbReference>
<dbReference type="InParanoid" id="A0A3N7EPK1"/>
<name>A0A3N7EPK1_POPTR</name>
<protein>
    <submittedName>
        <fullName evidence="1">Uncharacterized protein</fullName>
    </submittedName>
</protein>
<gene>
    <name evidence="1" type="ORF">POPTR_003G056850</name>
</gene>
<proteinExistence type="predicted"/>
<evidence type="ECO:0000313" key="1">
    <source>
        <dbReference type="EMBL" id="RQO87899.1"/>
    </source>
</evidence>
<reference evidence="1 2" key="1">
    <citation type="journal article" date="2006" name="Science">
        <title>The genome of black cottonwood, Populus trichocarpa (Torr. &amp; Gray).</title>
        <authorList>
            <person name="Tuskan G.A."/>
            <person name="Difazio S."/>
            <person name="Jansson S."/>
            <person name="Bohlmann J."/>
            <person name="Grigoriev I."/>
            <person name="Hellsten U."/>
            <person name="Putnam N."/>
            <person name="Ralph S."/>
            <person name="Rombauts S."/>
            <person name="Salamov A."/>
            <person name="Schein J."/>
            <person name="Sterck L."/>
            <person name="Aerts A."/>
            <person name="Bhalerao R.R."/>
            <person name="Bhalerao R.P."/>
            <person name="Blaudez D."/>
            <person name="Boerjan W."/>
            <person name="Brun A."/>
            <person name="Brunner A."/>
            <person name="Busov V."/>
            <person name="Campbell M."/>
            <person name="Carlson J."/>
            <person name="Chalot M."/>
            <person name="Chapman J."/>
            <person name="Chen G.L."/>
            <person name="Cooper D."/>
            <person name="Coutinho P.M."/>
            <person name="Couturier J."/>
            <person name="Covert S."/>
            <person name="Cronk Q."/>
            <person name="Cunningham R."/>
            <person name="Davis J."/>
            <person name="Degroeve S."/>
            <person name="Dejardin A."/>
            <person name="Depamphilis C."/>
            <person name="Detter J."/>
            <person name="Dirks B."/>
            <person name="Dubchak I."/>
            <person name="Duplessis S."/>
            <person name="Ehlting J."/>
            <person name="Ellis B."/>
            <person name="Gendler K."/>
            <person name="Goodstein D."/>
            <person name="Gribskov M."/>
            <person name="Grimwood J."/>
            <person name="Groover A."/>
            <person name="Gunter L."/>
            <person name="Hamberger B."/>
            <person name="Heinze B."/>
            <person name="Helariutta Y."/>
            <person name="Henrissat B."/>
            <person name="Holligan D."/>
            <person name="Holt R."/>
            <person name="Huang W."/>
            <person name="Islam-Faridi N."/>
            <person name="Jones S."/>
            <person name="Jones-Rhoades M."/>
            <person name="Jorgensen R."/>
            <person name="Joshi C."/>
            <person name="Kangasjarvi J."/>
            <person name="Karlsson J."/>
            <person name="Kelleher C."/>
            <person name="Kirkpatrick R."/>
            <person name="Kirst M."/>
            <person name="Kohler A."/>
            <person name="Kalluri U."/>
            <person name="Larimer F."/>
            <person name="Leebens-Mack J."/>
            <person name="Leple J.C."/>
            <person name="Locascio P."/>
            <person name="Lou Y."/>
            <person name="Lucas S."/>
            <person name="Martin F."/>
            <person name="Montanini B."/>
            <person name="Napoli C."/>
            <person name="Nelson D.R."/>
            <person name="Nelson C."/>
            <person name="Nieminen K."/>
            <person name="Nilsson O."/>
            <person name="Pereda V."/>
            <person name="Peter G."/>
            <person name="Philippe R."/>
            <person name="Pilate G."/>
            <person name="Poliakov A."/>
            <person name="Razumovskaya J."/>
            <person name="Richardson P."/>
            <person name="Rinaldi C."/>
            <person name="Ritland K."/>
            <person name="Rouze P."/>
            <person name="Ryaboy D."/>
            <person name="Schmutz J."/>
            <person name="Schrader J."/>
            <person name="Segerman B."/>
            <person name="Shin H."/>
            <person name="Siddiqui A."/>
            <person name="Sterky F."/>
            <person name="Terry A."/>
            <person name="Tsai C.J."/>
            <person name="Uberbacher E."/>
            <person name="Unneberg P."/>
            <person name="Vahala J."/>
            <person name="Wall K."/>
            <person name="Wessler S."/>
            <person name="Yang G."/>
            <person name="Yin T."/>
            <person name="Douglas C."/>
            <person name="Marra M."/>
            <person name="Sandberg G."/>
            <person name="Van de Peer Y."/>
            <person name="Rokhsar D."/>
        </authorList>
    </citation>
    <scope>NUCLEOTIDE SEQUENCE [LARGE SCALE GENOMIC DNA]</scope>
    <source>
        <strain evidence="2">cv. Nisqually</strain>
    </source>
</reference>
<dbReference type="Proteomes" id="UP000006729">
    <property type="component" value="Chromosome 3"/>
</dbReference>
<evidence type="ECO:0000313" key="2">
    <source>
        <dbReference type="Proteomes" id="UP000006729"/>
    </source>
</evidence>
<accession>A0A3N7EPK1</accession>
<dbReference type="AlphaFoldDB" id="A0A3N7EPK1"/>
<organism evidence="1 2">
    <name type="scientific">Populus trichocarpa</name>
    <name type="common">Western balsam poplar</name>
    <name type="synonym">Populus balsamifera subsp. trichocarpa</name>
    <dbReference type="NCBI Taxonomy" id="3694"/>
    <lineage>
        <taxon>Eukaryota</taxon>
        <taxon>Viridiplantae</taxon>
        <taxon>Streptophyta</taxon>
        <taxon>Embryophyta</taxon>
        <taxon>Tracheophyta</taxon>
        <taxon>Spermatophyta</taxon>
        <taxon>Magnoliopsida</taxon>
        <taxon>eudicotyledons</taxon>
        <taxon>Gunneridae</taxon>
        <taxon>Pentapetalae</taxon>
        <taxon>rosids</taxon>
        <taxon>fabids</taxon>
        <taxon>Malpighiales</taxon>
        <taxon>Salicaceae</taxon>
        <taxon>Saliceae</taxon>
        <taxon>Populus</taxon>
    </lineage>
</organism>
<dbReference type="Gramene" id="Potri.003G056850.1.v4.1">
    <property type="protein sequence ID" value="Potri.003G056850.1.v4.1"/>
    <property type="gene ID" value="Potri.003G056850.v4.1"/>
</dbReference>
<keyword evidence="2" id="KW-1185">Reference proteome</keyword>